<dbReference type="Proteomes" id="UP000006062">
    <property type="component" value="Chromosome"/>
</dbReference>
<reference evidence="3 4" key="1">
    <citation type="submission" date="2012-06" db="EMBL/GenBank/DDBJ databases">
        <title>Complete sequence of Thiocystis violascens DSM 198.</title>
        <authorList>
            <consortium name="US DOE Joint Genome Institute"/>
            <person name="Lucas S."/>
            <person name="Han J."/>
            <person name="Lapidus A."/>
            <person name="Cheng J.-F."/>
            <person name="Goodwin L."/>
            <person name="Pitluck S."/>
            <person name="Peters L."/>
            <person name="Ovchinnikova G."/>
            <person name="Teshima H."/>
            <person name="Detter J.C."/>
            <person name="Han C."/>
            <person name="Tapia R."/>
            <person name="Land M."/>
            <person name="Hauser L."/>
            <person name="Kyrpides N."/>
            <person name="Ivanova N."/>
            <person name="Pagani I."/>
            <person name="Vogl K."/>
            <person name="Liu Z."/>
            <person name="Frigaard N.-U."/>
            <person name="Bryant D."/>
            <person name="Woyke T."/>
        </authorList>
    </citation>
    <scope>NUCLEOTIDE SEQUENCE [LARGE SCALE GENOMIC DNA]</scope>
    <source>
        <strain evidence="4">ATCC 17096 / DSM 198 / 6111</strain>
    </source>
</reference>
<dbReference type="eggNOG" id="COG0657">
    <property type="taxonomic scope" value="Bacteria"/>
</dbReference>
<accession>I3Y7P7</accession>
<dbReference type="GO" id="GO:0016787">
    <property type="term" value="F:hydrolase activity"/>
    <property type="evidence" value="ECO:0007669"/>
    <property type="project" value="UniProtKB-KW"/>
</dbReference>
<dbReference type="Pfam" id="PF07859">
    <property type="entry name" value="Abhydrolase_3"/>
    <property type="match status" value="1"/>
</dbReference>
<evidence type="ECO:0000313" key="3">
    <source>
        <dbReference type="EMBL" id="AFL73015.1"/>
    </source>
</evidence>
<sequence>MHPLPPNLPAPLSAFLTEVREIKRLRVAAGYRHTPTNAREALEFMTRRHLIQIPPIALIRDEIIPGADYDVPVRLYHPAPDEPLPVALFVHGGGHVSGSVSLYDPIARKLAAASRRLIVSIDYRLAPECPYPNALKDLIACVKGVFPLLDSLRDRLSFTPRLALVGDSGGGALCASAAHLTQFEPGVAIERQALIYPSLDYTLSKPSVTENGEGLLLERQRILWYFDSYFQRAENRREVSPLFMPLTPDYPPTLVATAEFCPLRDEGIAYVERLREYRIKVEHIHYPGLVHAFLNLEDLVPDTCAELYRRVGDFLAGPTTRDDDAKSVRS</sequence>
<dbReference type="PANTHER" id="PTHR48081">
    <property type="entry name" value="AB HYDROLASE SUPERFAMILY PROTEIN C4A8.06C"/>
    <property type="match status" value="1"/>
</dbReference>
<dbReference type="InterPro" id="IPR029058">
    <property type="entry name" value="AB_hydrolase_fold"/>
</dbReference>
<organism evidence="3 4">
    <name type="scientific">Thiocystis violascens (strain ATCC 17096 / DSM 198 / 6111)</name>
    <name type="common">Chromatium violascens</name>
    <dbReference type="NCBI Taxonomy" id="765911"/>
    <lineage>
        <taxon>Bacteria</taxon>
        <taxon>Pseudomonadati</taxon>
        <taxon>Pseudomonadota</taxon>
        <taxon>Gammaproteobacteria</taxon>
        <taxon>Chromatiales</taxon>
        <taxon>Chromatiaceae</taxon>
        <taxon>Thiocystis</taxon>
    </lineage>
</organism>
<dbReference type="InterPro" id="IPR013094">
    <property type="entry name" value="AB_hydrolase_3"/>
</dbReference>
<dbReference type="KEGG" id="tvi:Thivi_0980"/>
<name>I3Y7P7_THIV6</name>
<dbReference type="InterPro" id="IPR050300">
    <property type="entry name" value="GDXG_lipolytic_enzyme"/>
</dbReference>
<dbReference type="OrthoDB" id="5729797at2"/>
<dbReference type="PANTHER" id="PTHR48081:SF8">
    <property type="entry name" value="ALPHA_BETA HYDROLASE FOLD-3 DOMAIN-CONTAINING PROTEIN-RELATED"/>
    <property type="match status" value="1"/>
</dbReference>
<proteinExistence type="predicted"/>
<dbReference type="SUPFAM" id="SSF53474">
    <property type="entry name" value="alpha/beta-Hydrolases"/>
    <property type="match status" value="1"/>
</dbReference>
<gene>
    <name evidence="3" type="ordered locus">Thivi_0980</name>
</gene>
<dbReference type="Gene3D" id="3.40.50.1820">
    <property type="entry name" value="alpha/beta hydrolase"/>
    <property type="match status" value="1"/>
</dbReference>
<dbReference type="STRING" id="765911.Thivi_0980"/>
<dbReference type="EMBL" id="CP003154">
    <property type="protein sequence ID" value="AFL73015.1"/>
    <property type="molecule type" value="Genomic_DNA"/>
</dbReference>
<dbReference type="RefSeq" id="WP_014777502.1">
    <property type="nucleotide sequence ID" value="NC_018012.1"/>
</dbReference>
<evidence type="ECO:0000256" key="1">
    <source>
        <dbReference type="ARBA" id="ARBA00022801"/>
    </source>
</evidence>
<keyword evidence="1" id="KW-0378">Hydrolase</keyword>
<dbReference type="AlphaFoldDB" id="I3Y7P7"/>
<feature type="domain" description="Alpha/beta hydrolase fold-3" evidence="2">
    <location>
        <begin position="88"/>
        <end position="294"/>
    </location>
</feature>
<dbReference type="HOGENOM" id="CLU_012494_6_4_6"/>
<evidence type="ECO:0000259" key="2">
    <source>
        <dbReference type="Pfam" id="PF07859"/>
    </source>
</evidence>
<keyword evidence="4" id="KW-1185">Reference proteome</keyword>
<protein>
    <submittedName>
        <fullName evidence="3">Esterase/lipase</fullName>
    </submittedName>
</protein>
<evidence type="ECO:0000313" key="4">
    <source>
        <dbReference type="Proteomes" id="UP000006062"/>
    </source>
</evidence>